<dbReference type="SUPFAM" id="SSF53335">
    <property type="entry name" value="S-adenosyl-L-methionine-dependent methyltransferases"/>
    <property type="match status" value="1"/>
</dbReference>
<dbReference type="RefSeq" id="WP_052882120.1">
    <property type="nucleotide sequence ID" value="NZ_CP010904.1"/>
</dbReference>
<dbReference type="SUPFAM" id="SSF46785">
    <property type="entry name" value="Winged helix' DNA-binding domain"/>
    <property type="match status" value="1"/>
</dbReference>
<dbReference type="Pfam" id="PF08100">
    <property type="entry name" value="Dimerisation"/>
    <property type="match status" value="1"/>
</dbReference>
<keyword evidence="3" id="KW-0949">S-adenosyl-L-methionine</keyword>
<dbReference type="Pfam" id="PF00891">
    <property type="entry name" value="Methyltransf_2"/>
    <property type="match status" value="1"/>
</dbReference>
<evidence type="ECO:0000256" key="3">
    <source>
        <dbReference type="ARBA" id="ARBA00022691"/>
    </source>
</evidence>
<dbReference type="Gene3D" id="3.40.50.150">
    <property type="entry name" value="Vaccinia Virus protein VP39"/>
    <property type="match status" value="1"/>
</dbReference>
<sequence>MKKSLPSTTCDSSALLDLPYEAVKWELLKTAIELNLFDRTVEPATADEIAGALALHPANTEYVLNALVALGCLTKANGRFQNTPRAEALLASGKKTSLGAAMLYMAGWNEPLLNGGLKKLLQDGPPPREDLADPAIWEQGARAGIALTRAGRAQRLARLVAALPEFPSFTKILDMGAGPGLIGIAVTAAHPSLQCVVFDQPPVAKVAEEVVAEYGMGDRVTVEGGDYMTDDFGTGYEFVMANFTLNFYRDRLGDIMRKVLDALTPGGVFMVTSDGMSVDGTAPAASVISWLSTKVTGHDMSFLTGQVARAMLDAGFVSTEMRTLTDLDAPAFGPVEMTIGRKGS</sequence>
<dbReference type="EMBL" id="CP010904">
    <property type="protein sequence ID" value="AKJ64829.1"/>
    <property type="molecule type" value="Genomic_DNA"/>
</dbReference>
<dbReference type="InterPro" id="IPR016461">
    <property type="entry name" value="COMT-like"/>
</dbReference>
<dbReference type="PANTHER" id="PTHR43712:SF2">
    <property type="entry name" value="O-METHYLTRANSFERASE CICE"/>
    <property type="match status" value="1"/>
</dbReference>
<gene>
    <name evidence="6" type="primary">tcmN</name>
    <name evidence="6" type="ORF">L21SP4_01586</name>
</gene>
<accession>A0A0G3EL26</accession>
<evidence type="ECO:0000259" key="4">
    <source>
        <dbReference type="Pfam" id="PF00891"/>
    </source>
</evidence>
<dbReference type="GO" id="GO:0032259">
    <property type="term" value="P:methylation"/>
    <property type="evidence" value="ECO:0007669"/>
    <property type="project" value="UniProtKB-KW"/>
</dbReference>
<name>A0A0G3EL26_9BACT</name>
<dbReference type="Proteomes" id="UP000035268">
    <property type="component" value="Chromosome"/>
</dbReference>
<feature type="domain" description="O-methyltransferase C-terminal" evidence="4">
    <location>
        <begin position="165"/>
        <end position="284"/>
    </location>
</feature>
<keyword evidence="7" id="KW-1185">Reference proteome</keyword>
<dbReference type="InterPro" id="IPR001077">
    <property type="entry name" value="COMT_C"/>
</dbReference>
<dbReference type="GO" id="GO:0008171">
    <property type="term" value="F:O-methyltransferase activity"/>
    <property type="evidence" value="ECO:0007669"/>
    <property type="project" value="InterPro"/>
</dbReference>
<keyword evidence="1" id="KW-0489">Methyltransferase</keyword>
<dbReference type="InterPro" id="IPR036390">
    <property type="entry name" value="WH_DNA-bd_sf"/>
</dbReference>
<dbReference type="PROSITE" id="PS51683">
    <property type="entry name" value="SAM_OMT_II"/>
    <property type="match status" value="1"/>
</dbReference>
<dbReference type="STRING" id="1307763.L21SP4_01586"/>
<dbReference type="Gene3D" id="1.10.10.10">
    <property type="entry name" value="Winged helix-like DNA-binding domain superfamily/Winged helix DNA-binding domain"/>
    <property type="match status" value="1"/>
</dbReference>
<dbReference type="AlphaFoldDB" id="A0A0G3EL26"/>
<protein>
    <submittedName>
        <fullName evidence="6">Multifunctional cyclase-dehydratase-3-O-methyl transferase TcmN</fullName>
    </submittedName>
</protein>
<reference evidence="7" key="1">
    <citation type="submission" date="2015-02" db="EMBL/GenBank/DDBJ databases">
        <title>Description and complete genome sequence of the first cultured representative of the subdivision 5 of the Verrucomicrobia phylum.</title>
        <authorList>
            <person name="Spring S."/>
            <person name="Bunk B."/>
            <person name="Sproer C."/>
            <person name="Klenk H.-P."/>
        </authorList>
    </citation>
    <scope>NUCLEOTIDE SEQUENCE [LARGE SCALE GENOMIC DNA]</scope>
    <source>
        <strain evidence="7">L21-Fru-AB</strain>
    </source>
</reference>
<proteinExistence type="predicted"/>
<dbReference type="InterPro" id="IPR029063">
    <property type="entry name" value="SAM-dependent_MTases_sf"/>
</dbReference>
<evidence type="ECO:0000256" key="1">
    <source>
        <dbReference type="ARBA" id="ARBA00022603"/>
    </source>
</evidence>
<dbReference type="GO" id="GO:0046983">
    <property type="term" value="F:protein dimerization activity"/>
    <property type="evidence" value="ECO:0007669"/>
    <property type="project" value="InterPro"/>
</dbReference>
<reference evidence="6 7" key="2">
    <citation type="journal article" date="2016" name="ISME J.">
        <title>Characterization of the first cultured representative of Verrucomicrobia subdivision 5 indicates the proposal of a novel phylum.</title>
        <authorList>
            <person name="Spring S."/>
            <person name="Bunk B."/>
            <person name="Sproer C."/>
            <person name="Schumann P."/>
            <person name="Rohde M."/>
            <person name="Tindall B.J."/>
            <person name="Klenk H.P."/>
        </authorList>
    </citation>
    <scope>NUCLEOTIDE SEQUENCE [LARGE SCALE GENOMIC DNA]</scope>
    <source>
        <strain evidence="6 7">L21-Fru-AB</strain>
    </source>
</reference>
<dbReference type="KEGG" id="vbl:L21SP4_01586"/>
<feature type="domain" description="O-methyltransferase dimerisation" evidence="5">
    <location>
        <begin position="24"/>
        <end position="92"/>
    </location>
</feature>
<dbReference type="PANTHER" id="PTHR43712">
    <property type="entry name" value="PUTATIVE (AFU_ORTHOLOGUE AFUA_4G14580)-RELATED"/>
    <property type="match status" value="1"/>
</dbReference>
<dbReference type="InterPro" id="IPR012967">
    <property type="entry name" value="COMT_dimerisation"/>
</dbReference>
<dbReference type="InterPro" id="IPR036388">
    <property type="entry name" value="WH-like_DNA-bd_sf"/>
</dbReference>
<dbReference type="CDD" id="cd02440">
    <property type="entry name" value="AdoMet_MTases"/>
    <property type="match status" value="1"/>
</dbReference>
<keyword evidence="2 6" id="KW-0808">Transferase</keyword>
<evidence type="ECO:0000313" key="6">
    <source>
        <dbReference type="EMBL" id="AKJ64829.1"/>
    </source>
</evidence>
<evidence type="ECO:0000256" key="2">
    <source>
        <dbReference type="ARBA" id="ARBA00022679"/>
    </source>
</evidence>
<dbReference type="OrthoDB" id="9767938at2"/>
<evidence type="ECO:0000313" key="7">
    <source>
        <dbReference type="Proteomes" id="UP000035268"/>
    </source>
</evidence>
<organism evidence="6 7">
    <name type="scientific">Kiritimatiella glycovorans</name>
    <dbReference type="NCBI Taxonomy" id="1307763"/>
    <lineage>
        <taxon>Bacteria</taxon>
        <taxon>Pseudomonadati</taxon>
        <taxon>Kiritimatiellota</taxon>
        <taxon>Kiritimatiellia</taxon>
        <taxon>Kiritimatiellales</taxon>
        <taxon>Kiritimatiellaceae</taxon>
        <taxon>Kiritimatiella</taxon>
    </lineage>
</organism>
<evidence type="ECO:0000259" key="5">
    <source>
        <dbReference type="Pfam" id="PF08100"/>
    </source>
</evidence>